<dbReference type="InterPro" id="IPR037519">
    <property type="entry name" value="LITAF_fam"/>
</dbReference>
<comment type="similarity">
    <text evidence="4">Belongs to the CDIP1/LITAF family.</text>
</comment>
<evidence type="ECO:0000313" key="10">
    <source>
        <dbReference type="EMBL" id="KAF0763480.1"/>
    </source>
</evidence>
<dbReference type="SMART" id="SM00714">
    <property type="entry name" value="LITAF"/>
    <property type="match status" value="1"/>
</dbReference>
<evidence type="ECO:0000256" key="5">
    <source>
        <dbReference type="ARBA" id="ARBA00022723"/>
    </source>
</evidence>
<dbReference type="GO" id="GO:0031902">
    <property type="term" value="C:late endosome membrane"/>
    <property type="evidence" value="ECO:0007669"/>
    <property type="project" value="UniProtKB-SubCell"/>
</dbReference>
<feature type="domain" description="LITAF" evidence="9">
    <location>
        <begin position="52"/>
        <end position="139"/>
    </location>
</feature>
<name>A0A6G0YZ74_APHCR</name>
<reference evidence="10 11" key="1">
    <citation type="submission" date="2019-08" db="EMBL/GenBank/DDBJ databases">
        <title>Whole genome of Aphis craccivora.</title>
        <authorList>
            <person name="Voronova N.V."/>
            <person name="Shulinski R.S."/>
            <person name="Bandarenka Y.V."/>
            <person name="Zhorov D.G."/>
            <person name="Warner D."/>
        </authorList>
    </citation>
    <scope>NUCLEOTIDE SEQUENCE [LARGE SCALE GENOMIC DNA]</scope>
    <source>
        <strain evidence="10">180601</strain>
        <tissue evidence="10">Whole Body</tissue>
    </source>
</reference>
<keyword evidence="11" id="KW-1185">Reference proteome</keyword>
<keyword evidence="8" id="KW-0812">Transmembrane</keyword>
<dbReference type="PANTHER" id="PTHR23292">
    <property type="entry name" value="LIPOPOLYSACCHARIDE-INDUCED TUMOR NECROSIS FACTOR-ALPHA FACTOR"/>
    <property type="match status" value="1"/>
</dbReference>
<feature type="transmembrane region" description="Helical" evidence="8">
    <location>
        <begin position="94"/>
        <end position="116"/>
    </location>
</feature>
<dbReference type="PANTHER" id="PTHR23292:SF14">
    <property type="entry name" value="FI16615P1-RELATED"/>
    <property type="match status" value="1"/>
</dbReference>
<evidence type="ECO:0000256" key="4">
    <source>
        <dbReference type="ARBA" id="ARBA00005975"/>
    </source>
</evidence>
<keyword evidence="8" id="KW-1133">Transmembrane helix</keyword>
<evidence type="ECO:0000256" key="1">
    <source>
        <dbReference type="ARBA" id="ARBA00004414"/>
    </source>
</evidence>
<evidence type="ECO:0000256" key="2">
    <source>
        <dbReference type="ARBA" id="ARBA00004481"/>
    </source>
</evidence>
<dbReference type="InterPro" id="IPR006629">
    <property type="entry name" value="LITAF"/>
</dbReference>
<dbReference type="Pfam" id="PF10601">
    <property type="entry name" value="zf-LITAF-like"/>
    <property type="match status" value="1"/>
</dbReference>
<evidence type="ECO:0000313" key="11">
    <source>
        <dbReference type="Proteomes" id="UP000478052"/>
    </source>
</evidence>
<comment type="subcellular location">
    <subcellularLocation>
        <location evidence="2">Endosome membrane</location>
        <topology evidence="2">Peripheral membrane protein</topology>
    </subcellularLocation>
    <subcellularLocation>
        <location evidence="1">Late endosome membrane</location>
    </subcellularLocation>
    <subcellularLocation>
        <location evidence="3">Lysosome membrane</location>
        <topology evidence="3">Peripheral membrane protein</topology>
        <orientation evidence="3">Cytoplasmic side</orientation>
    </subcellularLocation>
</comment>
<proteinExistence type="inferred from homology"/>
<dbReference type="PROSITE" id="PS51837">
    <property type="entry name" value="LITAF"/>
    <property type="match status" value="1"/>
</dbReference>
<evidence type="ECO:0000256" key="7">
    <source>
        <dbReference type="ARBA" id="ARBA00023136"/>
    </source>
</evidence>
<evidence type="ECO:0000259" key="9">
    <source>
        <dbReference type="PROSITE" id="PS51837"/>
    </source>
</evidence>
<keyword evidence="5" id="KW-0479">Metal-binding</keyword>
<sequence length="139" mass="15077">MYPQVNKEQNLPSAPPSYSDSINAPKYEPYNPGNIPIGHSYNASTMGPPQPTQVIVVQTEPVMLPPLGPTSVQLTCPTCKSLVTTRIEEESSSTAYLCCMLLFIVGCCVCSCIPFCMDNFKNCKHSCPSCGSFIGTYKP</sequence>
<evidence type="ECO:0000256" key="3">
    <source>
        <dbReference type="ARBA" id="ARBA00004630"/>
    </source>
</evidence>
<protein>
    <submittedName>
        <fullName evidence="10">Lipopolysaccharide-induced tumor necrosis factor-alpha factor</fullName>
    </submittedName>
</protein>
<dbReference type="AlphaFoldDB" id="A0A6G0YZ74"/>
<dbReference type="GO" id="GO:0005765">
    <property type="term" value="C:lysosomal membrane"/>
    <property type="evidence" value="ECO:0007669"/>
    <property type="project" value="UniProtKB-SubCell"/>
</dbReference>
<dbReference type="OrthoDB" id="8194020at2759"/>
<keyword evidence="6" id="KW-0862">Zinc</keyword>
<evidence type="ECO:0000256" key="6">
    <source>
        <dbReference type="ARBA" id="ARBA00022833"/>
    </source>
</evidence>
<comment type="caution">
    <text evidence="10">The sequence shown here is derived from an EMBL/GenBank/DDBJ whole genome shotgun (WGS) entry which is preliminary data.</text>
</comment>
<dbReference type="GO" id="GO:0008270">
    <property type="term" value="F:zinc ion binding"/>
    <property type="evidence" value="ECO:0007669"/>
    <property type="project" value="TreeGrafter"/>
</dbReference>
<accession>A0A6G0YZ74</accession>
<evidence type="ECO:0000256" key="8">
    <source>
        <dbReference type="SAM" id="Phobius"/>
    </source>
</evidence>
<dbReference type="EMBL" id="VUJU01001874">
    <property type="protein sequence ID" value="KAF0763480.1"/>
    <property type="molecule type" value="Genomic_DNA"/>
</dbReference>
<keyword evidence="7 8" id="KW-0472">Membrane</keyword>
<gene>
    <name evidence="10" type="ORF">FWK35_00010218</name>
</gene>
<organism evidence="10 11">
    <name type="scientific">Aphis craccivora</name>
    <name type="common">Cowpea aphid</name>
    <dbReference type="NCBI Taxonomy" id="307492"/>
    <lineage>
        <taxon>Eukaryota</taxon>
        <taxon>Metazoa</taxon>
        <taxon>Ecdysozoa</taxon>
        <taxon>Arthropoda</taxon>
        <taxon>Hexapoda</taxon>
        <taxon>Insecta</taxon>
        <taxon>Pterygota</taxon>
        <taxon>Neoptera</taxon>
        <taxon>Paraneoptera</taxon>
        <taxon>Hemiptera</taxon>
        <taxon>Sternorrhyncha</taxon>
        <taxon>Aphidomorpha</taxon>
        <taxon>Aphidoidea</taxon>
        <taxon>Aphididae</taxon>
        <taxon>Aphidini</taxon>
        <taxon>Aphis</taxon>
        <taxon>Aphis</taxon>
    </lineage>
</organism>
<dbReference type="Proteomes" id="UP000478052">
    <property type="component" value="Unassembled WGS sequence"/>
</dbReference>